<keyword evidence="7" id="KW-0597">Phosphoprotein</keyword>
<keyword evidence="12 19" id="KW-0067">ATP-binding</keyword>
<keyword evidence="5" id="KW-0963">Cytoplasm</keyword>
<feature type="compositionally biased region" description="Polar residues" evidence="20">
    <location>
        <begin position="271"/>
        <end position="285"/>
    </location>
</feature>
<dbReference type="InterPro" id="IPR000719">
    <property type="entry name" value="Prot_kinase_dom"/>
</dbReference>
<evidence type="ECO:0000256" key="2">
    <source>
        <dbReference type="ARBA" id="ARBA00004556"/>
    </source>
</evidence>
<evidence type="ECO:0000256" key="11">
    <source>
        <dbReference type="ARBA" id="ARBA00022777"/>
    </source>
</evidence>
<dbReference type="InterPro" id="IPR017441">
    <property type="entry name" value="Protein_kinase_ATP_BS"/>
</dbReference>
<dbReference type="Pfam" id="PF00069">
    <property type="entry name" value="Pkinase"/>
    <property type="match status" value="1"/>
</dbReference>
<evidence type="ECO:0000256" key="13">
    <source>
        <dbReference type="ARBA" id="ARBA00022842"/>
    </source>
</evidence>
<feature type="binding site" evidence="19">
    <location>
        <position position="398"/>
    </location>
    <ligand>
        <name>ATP</name>
        <dbReference type="ChEBI" id="CHEBI:30616"/>
    </ligand>
</feature>
<comment type="cofactor">
    <cofactor evidence="1">
        <name>Mg(2+)</name>
        <dbReference type="ChEBI" id="CHEBI:18420"/>
    </cofactor>
</comment>
<dbReference type="FunFam" id="1.10.510.10:FF:000122">
    <property type="entry name" value="Mitogen-activated protein kinase kinase kinase 4"/>
    <property type="match status" value="1"/>
</dbReference>
<evidence type="ECO:0000256" key="5">
    <source>
        <dbReference type="ARBA" id="ARBA00022490"/>
    </source>
</evidence>
<dbReference type="InParanoid" id="A0A7M7QFF3"/>
<name>A0A7M7QFF3_NASVI</name>
<comment type="catalytic activity">
    <reaction evidence="15">
        <text>L-seryl-[protein] + ATP = O-phospho-L-seryl-[protein] + ADP + H(+)</text>
        <dbReference type="Rhea" id="RHEA:17989"/>
        <dbReference type="Rhea" id="RHEA-COMP:9863"/>
        <dbReference type="Rhea" id="RHEA-COMP:11604"/>
        <dbReference type="ChEBI" id="CHEBI:15378"/>
        <dbReference type="ChEBI" id="CHEBI:29999"/>
        <dbReference type="ChEBI" id="CHEBI:30616"/>
        <dbReference type="ChEBI" id="CHEBI:83421"/>
        <dbReference type="ChEBI" id="CHEBI:456216"/>
        <dbReference type="EC" id="2.7.11.25"/>
    </reaction>
</comment>
<dbReference type="GO" id="GO:0005524">
    <property type="term" value="F:ATP binding"/>
    <property type="evidence" value="ECO:0007669"/>
    <property type="project" value="UniProtKB-UniRule"/>
</dbReference>
<dbReference type="InterPro" id="IPR011009">
    <property type="entry name" value="Kinase-like_dom_sf"/>
</dbReference>
<dbReference type="PROSITE" id="PS50011">
    <property type="entry name" value="PROTEIN_KINASE_DOM"/>
    <property type="match status" value="1"/>
</dbReference>
<feature type="domain" description="Protein kinase" evidence="21">
    <location>
        <begin position="369"/>
        <end position="630"/>
    </location>
</feature>
<dbReference type="CTD" id="42253"/>
<dbReference type="KEGG" id="nvi:100118641"/>
<reference evidence="22" key="1">
    <citation type="submission" date="2021-01" db="UniProtKB">
        <authorList>
            <consortium name="EnsemblMetazoa"/>
        </authorList>
    </citation>
    <scope>IDENTIFICATION</scope>
</reference>
<dbReference type="Proteomes" id="UP000002358">
    <property type="component" value="Unassembled WGS sequence"/>
</dbReference>
<evidence type="ECO:0000256" key="10">
    <source>
        <dbReference type="ARBA" id="ARBA00022741"/>
    </source>
</evidence>
<dbReference type="InterPro" id="IPR008271">
    <property type="entry name" value="Ser/Thr_kinase_AS"/>
</dbReference>
<dbReference type="SMART" id="SM00220">
    <property type="entry name" value="S_TKc"/>
    <property type="match status" value="1"/>
</dbReference>
<keyword evidence="10 19" id="KW-0547">Nucleotide-binding</keyword>
<dbReference type="GeneID" id="100118641"/>
<evidence type="ECO:0000256" key="9">
    <source>
        <dbReference type="ARBA" id="ARBA00022723"/>
    </source>
</evidence>
<dbReference type="PANTHER" id="PTHR48016">
    <property type="entry name" value="MAP KINASE KINASE KINASE SSK2-RELATED-RELATED"/>
    <property type="match status" value="1"/>
</dbReference>
<evidence type="ECO:0000256" key="17">
    <source>
        <dbReference type="ARBA" id="ARBA00069057"/>
    </source>
</evidence>
<dbReference type="PROSITE" id="PS00108">
    <property type="entry name" value="PROTEIN_KINASE_ST"/>
    <property type="match status" value="1"/>
</dbReference>
<evidence type="ECO:0000256" key="19">
    <source>
        <dbReference type="PROSITE-ProRule" id="PRU10141"/>
    </source>
</evidence>
<dbReference type="PROSITE" id="PS00107">
    <property type="entry name" value="PROTEIN_KINASE_ATP"/>
    <property type="match status" value="1"/>
</dbReference>
<evidence type="ECO:0000256" key="15">
    <source>
        <dbReference type="ARBA" id="ARBA00048329"/>
    </source>
</evidence>
<evidence type="ECO:0000256" key="7">
    <source>
        <dbReference type="ARBA" id="ARBA00022553"/>
    </source>
</evidence>
<evidence type="ECO:0000256" key="16">
    <source>
        <dbReference type="ARBA" id="ARBA00060115"/>
    </source>
</evidence>
<feature type="region of interest" description="Disordered" evidence="20">
    <location>
        <begin position="259"/>
        <end position="285"/>
    </location>
</feature>
<keyword evidence="6" id="KW-0723">Serine/threonine-protein kinase</keyword>
<comment type="similarity">
    <text evidence="3">Belongs to the protein kinase superfamily. STE Ser/Thr protein kinase family. MAP kinase kinase kinase subfamily.</text>
</comment>
<dbReference type="Pfam" id="PF19431">
    <property type="entry name" value="MEKK4_N"/>
    <property type="match status" value="1"/>
</dbReference>
<evidence type="ECO:0000256" key="12">
    <source>
        <dbReference type="ARBA" id="ARBA00022840"/>
    </source>
</evidence>
<evidence type="ECO:0000313" key="23">
    <source>
        <dbReference type="Proteomes" id="UP000002358"/>
    </source>
</evidence>
<evidence type="ECO:0000256" key="4">
    <source>
        <dbReference type="ARBA" id="ARBA00012406"/>
    </source>
</evidence>
<dbReference type="OrthoDB" id="1043025at2759"/>
<dbReference type="GO" id="GO:0046872">
    <property type="term" value="F:metal ion binding"/>
    <property type="evidence" value="ECO:0007669"/>
    <property type="project" value="UniProtKB-KW"/>
</dbReference>
<dbReference type="SUPFAM" id="SSF56112">
    <property type="entry name" value="Protein kinase-like (PK-like)"/>
    <property type="match status" value="1"/>
</dbReference>
<dbReference type="EC" id="2.7.11.25" evidence="4"/>
<dbReference type="GO" id="GO:0048471">
    <property type="term" value="C:perinuclear region of cytoplasm"/>
    <property type="evidence" value="ECO:0007669"/>
    <property type="project" value="UniProtKB-SubCell"/>
</dbReference>
<dbReference type="InterPro" id="IPR045801">
    <property type="entry name" value="MEKK4_N"/>
</dbReference>
<dbReference type="EnsemblMetazoa" id="XM_031929962">
    <property type="protein sequence ID" value="XP_031785822"/>
    <property type="gene ID" value="LOC100118641"/>
</dbReference>
<dbReference type="AlphaFoldDB" id="A0A7M7QFF3"/>
<comment type="function">
    <text evidence="16">Component of a protein kinase signal transduction cascade. Activates the CSBP2, P38 and JNK MAPK pathways, but not the ERK pathway. Specifically phosphorylates and activates MAP2K4 and MAP2K6.</text>
</comment>
<dbReference type="RefSeq" id="XP_031785822.1">
    <property type="nucleotide sequence ID" value="XM_031929962.1"/>
</dbReference>
<accession>A0A7M7QFF3</accession>
<dbReference type="GO" id="GO:0004709">
    <property type="term" value="F:MAP kinase kinase kinase activity"/>
    <property type="evidence" value="ECO:0007669"/>
    <property type="project" value="UniProtKB-EC"/>
</dbReference>
<evidence type="ECO:0000259" key="21">
    <source>
        <dbReference type="PROSITE" id="PS50011"/>
    </source>
</evidence>
<comment type="catalytic activity">
    <reaction evidence="14">
        <text>L-threonyl-[protein] + ATP = O-phospho-L-threonyl-[protein] + ADP + H(+)</text>
        <dbReference type="Rhea" id="RHEA:46608"/>
        <dbReference type="Rhea" id="RHEA-COMP:11060"/>
        <dbReference type="Rhea" id="RHEA-COMP:11605"/>
        <dbReference type="ChEBI" id="CHEBI:15378"/>
        <dbReference type="ChEBI" id="CHEBI:30013"/>
        <dbReference type="ChEBI" id="CHEBI:30616"/>
        <dbReference type="ChEBI" id="CHEBI:61977"/>
        <dbReference type="ChEBI" id="CHEBI:456216"/>
        <dbReference type="EC" id="2.7.11.25"/>
    </reaction>
</comment>
<dbReference type="InterPro" id="IPR050538">
    <property type="entry name" value="MAP_kinase_kinase_kinase"/>
</dbReference>
<protein>
    <recommendedName>
        <fullName evidence="17">Mitogen-activated protein kinase kinase kinase 4</fullName>
        <ecNumber evidence="4">2.7.11.25</ecNumber>
    </recommendedName>
    <alternativeName>
        <fullName evidence="18">MAPK/ERK kinase kinase 4</fullName>
    </alternativeName>
</protein>
<dbReference type="Gene3D" id="1.10.510.10">
    <property type="entry name" value="Transferase(Phosphotransferase) domain 1"/>
    <property type="match status" value="1"/>
</dbReference>
<organism evidence="22 23">
    <name type="scientific">Nasonia vitripennis</name>
    <name type="common">Parasitic wasp</name>
    <dbReference type="NCBI Taxonomy" id="7425"/>
    <lineage>
        <taxon>Eukaryota</taxon>
        <taxon>Metazoa</taxon>
        <taxon>Ecdysozoa</taxon>
        <taxon>Arthropoda</taxon>
        <taxon>Hexapoda</taxon>
        <taxon>Insecta</taxon>
        <taxon>Pterygota</taxon>
        <taxon>Neoptera</taxon>
        <taxon>Endopterygota</taxon>
        <taxon>Hymenoptera</taxon>
        <taxon>Apocrita</taxon>
        <taxon>Proctotrupomorpha</taxon>
        <taxon>Chalcidoidea</taxon>
        <taxon>Pteromalidae</taxon>
        <taxon>Pteromalinae</taxon>
        <taxon>Nasonia</taxon>
    </lineage>
</organism>
<sequence>MSALVALIRPYGAWQLVARQNCNVVLWRRKSPFCAPIGDKAGIGQTSCDSYRSHLISIGREWQALFDEAREKLVKIVNLSKCLRNDIQTFPGYERVLKEFVDSLMVAVMGLNHGITEKIIEFEKNIDGIDESKIGNDSVTTRIRAREILHHAYRTGFEYYKELSKCILCDERCIIVNNLNYFAFLWMDFVKKYCERGRGLRPRWANHGLEFLMLVCDPINTKYLTQKEFDQLKISMDHCISHVVGSTLERDASSERENFRKIHGSRAPSPHCSSRTSNMSLSNNSPIPLKAVDSKQLKLTTSTFDCEASTPLYQSVEKMCRYKRVVLAVKKLDYQVDQKLRCRELIGQVVDRTNVDEVKIKVRRVNFTWQRGIKIGQGRFGKVYTVVNNQTGELLAMKEIQLQPGDYRAIKRVAEELQIFEAIQHKNLVRYHGVEIHREEMLIFMEFCAEGTLESLIAGSGNGLPESLLRKYTHQLLVAVSVLHNHGIVHRDIKTANIFLTDEGNCLKLGDFGSAVKIKSHTTMPGELQSFVGTQAYMAPEVFMKNETGGHGRAADIWSIGCCIIEMATGNRPWAEYDSNYQIMFKVGMGESPQLPKHLSLEGIEFISKCLEHDPRKRPTVSALMTFTFARSYEDINSDISMRPL</sequence>
<evidence type="ECO:0000256" key="18">
    <source>
        <dbReference type="ARBA" id="ARBA00083883"/>
    </source>
</evidence>
<proteinExistence type="inferred from homology"/>
<evidence type="ECO:0000256" key="1">
    <source>
        <dbReference type="ARBA" id="ARBA00001946"/>
    </source>
</evidence>
<keyword evidence="13" id="KW-0460">Magnesium</keyword>
<keyword evidence="8" id="KW-0808">Transferase</keyword>
<evidence type="ECO:0000256" key="14">
    <source>
        <dbReference type="ARBA" id="ARBA00047559"/>
    </source>
</evidence>
<dbReference type="PANTHER" id="PTHR48016:SF32">
    <property type="entry name" value="MITOGEN-ACTIVATED PROTEIN KINASE KINASE KINASE 4"/>
    <property type="match status" value="1"/>
</dbReference>
<evidence type="ECO:0000313" key="22">
    <source>
        <dbReference type="EnsemblMetazoa" id="XP_031785822"/>
    </source>
</evidence>
<dbReference type="SMR" id="A0A7M7QFF3"/>
<evidence type="ECO:0000256" key="8">
    <source>
        <dbReference type="ARBA" id="ARBA00022679"/>
    </source>
</evidence>
<evidence type="ECO:0000256" key="20">
    <source>
        <dbReference type="SAM" id="MobiDB-lite"/>
    </source>
</evidence>
<dbReference type="CDD" id="cd06626">
    <property type="entry name" value="STKc_MEKK4"/>
    <property type="match status" value="1"/>
</dbReference>
<keyword evidence="9" id="KW-0479">Metal-binding</keyword>
<keyword evidence="23" id="KW-1185">Reference proteome</keyword>
<comment type="subcellular location">
    <subcellularLocation>
        <location evidence="2">Cytoplasm</location>
        <location evidence="2">Perinuclear region</location>
    </subcellularLocation>
</comment>
<keyword evidence="11" id="KW-0418">Kinase</keyword>
<evidence type="ECO:0000256" key="6">
    <source>
        <dbReference type="ARBA" id="ARBA00022527"/>
    </source>
</evidence>
<evidence type="ECO:0000256" key="3">
    <source>
        <dbReference type="ARBA" id="ARBA00006529"/>
    </source>
</evidence>